<evidence type="ECO:0000256" key="1">
    <source>
        <dbReference type="ARBA" id="ARBA00022723"/>
    </source>
</evidence>
<proteinExistence type="inferred from homology"/>
<dbReference type="InterPro" id="IPR001128">
    <property type="entry name" value="Cyt_P450"/>
</dbReference>
<dbReference type="InterPro" id="IPR036396">
    <property type="entry name" value="Cyt_P450_sf"/>
</dbReference>
<evidence type="ECO:0000256" key="5">
    <source>
        <dbReference type="SAM" id="Phobius"/>
    </source>
</evidence>
<dbReference type="PANTHER" id="PTHR24301">
    <property type="entry name" value="THROMBOXANE-A SYNTHASE"/>
    <property type="match status" value="1"/>
</dbReference>
<evidence type="ECO:0000313" key="6">
    <source>
        <dbReference type="EMBL" id="CAG8568036.1"/>
    </source>
</evidence>
<sequence length="526" mass="61649">MINIHKLFTISNFSELLIFLIIFYVFHYYFIYFTRPNPLPGPLPLPIVGNIFQIGFSLITSVKKFQTKYGDIFEVYMFSERQIMLCSPLLVDKVFTNSTKTNYFRRSLSTQGFKELGIDKVGVAFNRDLKSWKYNRRILSYTLTNIRVLKECVKIVKKLFTEIESYWIILNNEKNNQLDKTEEFTVDLSQWTRRFMTDLALNMNFSEHAFNMASYFNLLSKCKNPNSQEIVESEKFLKSLSIWVANIIFLMFCPSKFIRHYIPPFSYFQSKFQTNYKWLSNAFSKIIQKRMKEIENVPLDKIRTHDILTTLLTVNIDQELEKNYRVGEKIKPMEEIEIAGVLLEFFVAGVETQKLINEIDSEFPELSSLSDMLTYEKLLNNLPYCDAILKETSRLGTNPPINPREASNHDEIDGYIISKGSIVVACTDAIHLHKDYWEKPNEFIPERFLSKEDYPLSMSQKLYTFGNGLRGCIGKQLAMIKIKAFLVQLFRKYDVELVDKNENAIHQGYVLKTCDRLLIKLKPRKV</sequence>
<dbReference type="EMBL" id="CAJVQA010003160">
    <property type="protein sequence ID" value="CAG8568036.1"/>
    <property type="molecule type" value="Genomic_DNA"/>
</dbReference>
<dbReference type="InterPro" id="IPR017972">
    <property type="entry name" value="Cyt_P450_CS"/>
</dbReference>
<comment type="cofactor">
    <cofactor evidence="3">
        <name>heme</name>
        <dbReference type="ChEBI" id="CHEBI:30413"/>
    </cofactor>
</comment>
<reference evidence="6" key="1">
    <citation type="submission" date="2021-06" db="EMBL/GenBank/DDBJ databases">
        <authorList>
            <person name="Kallberg Y."/>
            <person name="Tangrot J."/>
            <person name="Rosling A."/>
        </authorList>
    </citation>
    <scope>NUCLEOTIDE SEQUENCE</scope>
    <source>
        <strain evidence="6">FL966</strain>
    </source>
</reference>
<keyword evidence="2 3" id="KW-0408">Iron</keyword>
<keyword evidence="5" id="KW-0812">Transmembrane</keyword>
<keyword evidence="5" id="KW-0472">Membrane</keyword>
<keyword evidence="3 4" id="KW-0349">Heme</keyword>
<keyword evidence="7" id="KW-1185">Reference proteome</keyword>
<feature type="transmembrane region" description="Helical" evidence="5">
    <location>
        <begin position="12"/>
        <end position="31"/>
    </location>
</feature>
<keyword evidence="1 3" id="KW-0479">Metal-binding</keyword>
<dbReference type="GO" id="GO:0004497">
    <property type="term" value="F:monooxygenase activity"/>
    <property type="evidence" value="ECO:0007669"/>
    <property type="project" value="UniProtKB-KW"/>
</dbReference>
<gene>
    <name evidence="6" type="ORF">CPELLU_LOCUS5521</name>
</gene>
<keyword evidence="4" id="KW-0560">Oxidoreductase</keyword>
<accession>A0A9N9BL50</accession>
<dbReference type="GO" id="GO:0020037">
    <property type="term" value="F:heme binding"/>
    <property type="evidence" value="ECO:0007669"/>
    <property type="project" value="InterPro"/>
</dbReference>
<name>A0A9N9BL50_9GLOM</name>
<keyword evidence="4" id="KW-0503">Monooxygenase</keyword>
<dbReference type="Gene3D" id="1.10.630.10">
    <property type="entry name" value="Cytochrome P450"/>
    <property type="match status" value="1"/>
</dbReference>
<dbReference type="SUPFAM" id="SSF48264">
    <property type="entry name" value="Cytochrome P450"/>
    <property type="match status" value="1"/>
</dbReference>
<evidence type="ECO:0000256" key="4">
    <source>
        <dbReference type="RuleBase" id="RU000461"/>
    </source>
</evidence>
<dbReference type="PRINTS" id="PR00463">
    <property type="entry name" value="EP450I"/>
</dbReference>
<evidence type="ECO:0000256" key="2">
    <source>
        <dbReference type="ARBA" id="ARBA00023004"/>
    </source>
</evidence>
<evidence type="ECO:0000313" key="7">
    <source>
        <dbReference type="Proteomes" id="UP000789759"/>
    </source>
</evidence>
<dbReference type="AlphaFoldDB" id="A0A9N9BL50"/>
<comment type="caution">
    <text evidence="6">The sequence shown here is derived from an EMBL/GenBank/DDBJ whole genome shotgun (WGS) entry which is preliminary data.</text>
</comment>
<protein>
    <submittedName>
        <fullName evidence="6">19383_t:CDS:1</fullName>
    </submittedName>
</protein>
<dbReference type="GO" id="GO:0005506">
    <property type="term" value="F:iron ion binding"/>
    <property type="evidence" value="ECO:0007669"/>
    <property type="project" value="InterPro"/>
</dbReference>
<keyword evidence="5" id="KW-1133">Transmembrane helix</keyword>
<evidence type="ECO:0000256" key="3">
    <source>
        <dbReference type="PIRSR" id="PIRSR602401-1"/>
    </source>
</evidence>
<dbReference type="Proteomes" id="UP000789759">
    <property type="component" value="Unassembled WGS sequence"/>
</dbReference>
<dbReference type="GO" id="GO:0016705">
    <property type="term" value="F:oxidoreductase activity, acting on paired donors, with incorporation or reduction of molecular oxygen"/>
    <property type="evidence" value="ECO:0007669"/>
    <property type="project" value="InterPro"/>
</dbReference>
<dbReference type="PANTHER" id="PTHR24301:SF2">
    <property type="entry name" value="THROMBOXANE-A SYNTHASE"/>
    <property type="match status" value="1"/>
</dbReference>
<comment type="similarity">
    <text evidence="4">Belongs to the cytochrome P450 family.</text>
</comment>
<feature type="binding site" description="axial binding residue" evidence="3">
    <location>
        <position position="472"/>
    </location>
    <ligand>
        <name>heme</name>
        <dbReference type="ChEBI" id="CHEBI:30413"/>
    </ligand>
    <ligandPart>
        <name>Fe</name>
        <dbReference type="ChEBI" id="CHEBI:18248"/>
    </ligandPart>
</feature>
<organism evidence="6 7">
    <name type="scientific">Cetraspora pellucida</name>
    <dbReference type="NCBI Taxonomy" id="1433469"/>
    <lineage>
        <taxon>Eukaryota</taxon>
        <taxon>Fungi</taxon>
        <taxon>Fungi incertae sedis</taxon>
        <taxon>Mucoromycota</taxon>
        <taxon>Glomeromycotina</taxon>
        <taxon>Glomeromycetes</taxon>
        <taxon>Diversisporales</taxon>
        <taxon>Gigasporaceae</taxon>
        <taxon>Cetraspora</taxon>
    </lineage>
</organism>
<dbReference type="PROSITE" id="PS00086">
    <property type="entry name" value="CYTOCHROME_P450"/>
    <property type="match status" value="1"/>
</dbReference>
<dbReference type="InterPro" id="IPR002401">
    <property type="entry name" value="Cyt_P450_E_grp-I"/>
</dbReference>
<dbReference type="OrthoDB" id="1470350at2759"/>
<dbReference type="Pfam" id="PF00067">
    <property type="entry name" value="p450"/>
    <property type="match status" value="2"/>
</dbReference>